<dbReference type="PANTHER" id="PTHR33021:SF70">
    <property type="entry name" value="PHYTOCYANIN DOMAIN-CONTAINING PROTEIN"/>
    <property type="match status" value="1"/>
</dbReference>
<dbReference type="EMBL" id="JBJQOH010000003">
    <property type="protein sequence ID" value="KAL3691390.1"/>
    <property type="molecule type" value="Genomic_DNA"/>
</dbReference>
<dbReference type="InterPro" id="IPR008972">
    <property type="entry name" value="Cupredoxin"/>
</dbReference>
<reference evidence="5 6" key="1">
    <citation type="submission" date="2024-09" db="EMBL/GenBank/DDBJ databases">
        <title>Chromosome-scale assembly of Riccia sorocarpa.</title>
        <authorList>
            <person name="Paukszto L."/>
        </authorList>
    </citation>
    <scope>NUCLEOTIDE SEQUENCE [LARGE SCALE GENOMIC DNA]</scope>
    <source>
        <strain evidence="5">LP-2024</strain>
        <tissue evidence="5">Aerial parts of the thallus</tissue>
    </source>
</reference>
<dbReference type="AlphaFoldDB" id="A0ABD3HM76"/>
<keyword evidence="3" id="KW-0732">Signal</keyword>
<dbReference type="FunFam" id="2.60.40.420:FF:000034">
    <property type="entry name" value="Cupredoxin superfamily protein"/>
    <property type="match status" value="1"/>
</dbReference>
<dbReference type="InterPro" id="IPR039391">
    <property type="entry name" value="Phytocyanin-like"/>
</dbReference>
<proteinExistence type="predicted"/>
<evidence type="ECO:0000313" key="5">
    <source>
        <dbReference type="EMBL" id="KAL3691390.1"/>
    </source>
</evidence>
<protein>
    <recommendedName>
        <fullName evidence="4">Phytocyanin domain-containing protein</fullName>
    </recommendedName>
</protein>
<dbReference type="PANTHER" id="PTHR33021">
    <property type="entry name" value="BLUE COPPER PROTEIN"/>
    <property type="match status" value="1"/>
</dbReference>
<dbReference type="Gene3D" id="2.60.40.420">
    <property type="entry name" value="Cupredoxins - blue copper proteins"/>
    <property type="match status" value="1"/>
</dbReference>
<evidence type="ECO:0000256" key="2">
    <source>
        <dbReference type="ARBA" id="ARBA00023180"/>
    </source>
</evidence>
<sequence>MTGFLRLICSACLALLLASALFAHVNAVTYNVGNDLATWTIPATTNELNYTNWAASINFRFGDEILFTYSADLHSVHRVNSTDYETCSMGSPIATFSSGHDIVPLSDPGVTDYYFVCGTSSHCFLGQRLKLSLVGLVPSSPAVDPSTQNPPASNSAPPSSVSLPGCIELAISATLILIVQSLISYAP</sequence>
<name>A0ABD3HM76_9MARC</name>
<gene>
    <name evidence="5" type="ORF">R1sor_005041</name>
</gene>
<dbReference type="Proteomes" id="UP001633002">
    <property type="component" value="Unassembled WGS sequence"/>
</dbReference>
<dbReference type="CDD" id="cd04216">
    <property type="entry name" value="Phytocyanin"/>
    <property type="match status" value="1"/>
</dbReference>
<comment type="caution">
    <text evidence="5">The sequence shown here is derived from an EMBL/GenBank/DDBJ whole genome shotgun (WGS) entry which is preliminary data.</text>
</comment>
<organism evidence="5 6">
    <name type="scientific">Riccia sorocarpa</name>
    <dbReference type="NCBI Taxonomy" id="122646"/>
    <lineage>
        <taxon>Eukaryota</taxon>
        <taxon>Viridiplantae</taxon>
        <taxon>Streptophyta</taxon>
        <taxon>Embryophyta</taxon>
        <taxon>Marchantiophyta</taxon>
        <taxon>Marchantiopsida</taxon>
        <taxon>Marchantiidae</taxon>
        <taxon>Marchantiales</taxon>
        <taxon>Ricciaceae</taxon>
        <taxon>Riccia</taxon>
    </lineage>
</organism>
<dbReference type="SUPFAM" id="SSF49503">
    <property type="entry name" value="Cupredoxins"/>
    <property type="match status" value="1"/>
</dbReference>
<dbReference type="Pfam" id="PF02298">
    <property type="entry name" value="Cu_bind_like"/>
    <property type="match status" value="1"/>
</dbReference>
<evidence type="ECO:0000256" key="1">
    <source>
        <dbReference type="ARBA" id="ARBA00023157"/>
    </source>
</evidence>
<dbReference type="PROSITE" id="PS51485">
    <property type="entry name" value="PHYTOCYANIN"/>
    <property type="match status" value="1"/>
</dbReference>
<keyword evidence="1" id="KW-1015">Disulfide bond</keyword>
<keyword evidence="6" id="KW-1185">Reference proteome</keyword>
<feature type="chain" id="PRO_5044823265" description="Phytocyanin domain-containing protein" evidence="3">
    <location>
        <begin position="28"/>
        <end position="187"/>
    </location>
</feature>
<keyword evidence="2" id="KW-0325">Glycoprotein</keyword>
<evidence type="ECO:0000259" key="4">
    <source>
        <dbReference type="PROSITE" id="PS51485"/>
    </source>
</evidence>
<feature type="signal peptide" evidence="3">
    <location>
        <begin position="1"/>
        <end position="27"/>
    </location>
</feature>
<evidence type="ECO:0000256" key="3">
    <source>
        <dbReference type="SAM" id="SignalP"/>
    </source>
</evidence>
<feature type="domain" description="Phytocyanin" evidence="4">
    <location>
        <begin position="28"/>
        <end position="135"/>
    </location>
</feature>
<dbReference type="InterPro" id="IPR003245">
    <property type="entry name" value="Phytocyanin_dom"/>
</dbReference>
<evidence type="ECO:0000313" key="6">
    <source>
        <dbReference type="Proteomes" id="UP001633002"/>
    </source>
</evidence>
<accession>A0ABD3HM76</accession>